<dbReference type="InParanoid" id="A0A0N0PFJ3"/>
<dbReference type="GO" id="GO:0020037">
    <property type="term" value="F:heme binding"/>
    <property type="evidence" value="ECO:0007669"/>
    <property type="project" value="InterPro"/>
</dbReference>
<dbReference type="InterPro" id="IPR002401">
    <property type="entry name" value="Cyt_P450_E_grp-I"/>
</dbReference>
<dbReference type="GO" id="GO:0016712">
    <property type="term" value="F:oxidoreductase activity, acting on paired donors, with incorporation or reduction of molecular oxygen, reduced flavin or flavoprotein as one donor, and incorporation of one atom of oxygen"/>
    <property type="evidence" value="ECO:0007669"/>
    <property type="project" value="UniProtKB-EC"/>
</dbReference>
<evidence type="ECO:0000256" key="2">
    <source>
        <dbReference type="ARBA" id="ARBA00004174"/>
    </source>
</evidence>
<evidence type="ECO:0000256" key="10">
    <source>
        <dbReference type="ARBA" id="ARBA00023002"/>
    </source>
</evidence>
<dbReference type="STRING" id="76193.A0A0N0PFJ3"/>
<dbReference type="PANTHER" id="PTHR24292:SF54">
    <property type="entry name" value="CYP9F3-RELATED"/>
    <property type="match status" value="1"/>
</dbReference>
<evidence type="ECO:0000256" key="4">
    <source>
        <dbReference type="ARBA" id="ARBA00010617"/>
    </source>
</evidence>
<evidence type="ECO:0000256" key="8">
    <source>
        <dbReference type="ARBA" id="ARBA00022824"/>
    </source>
</evidence>
<comment type="subcellular location">
    <subcellularLocation>
        <location evidence="3">Endoplasmic reticulum membrane</location>
        <topology evidence="3">Peripheral membrane protein</topology>
    </subcellularLocation>
    <subcellularLocation>
        <location evidence="2">Microsome membrane</location>
        <topology evidence="2">Peripheral membrane protein</topology>
    </subcellularLocation>
</comment>
<dbReference type="SUPFAM" id="SSF48264">
    <property type="entry name" value="Cytochrome P450"/>
    <property type="match status" value="1"/>
</dbReference>
<dbReference type="Proteomes" id="UP000053240">
    <property type="component" value="Unassembled WGS sequence"/>
</dbReference>
<dbReference type="AlphaFoldDB" id="A0A0N0PFJ3"/>
<dbReference type="InterPro" id="IPR036396">
    <property type="entry name" value="Cyt_P450_sf"/>
</dbReference>
<keyword evidence="10 16" id="KW-0560">Oxidoreductase</keyword>
<evidence type="ECO:0000256" key="12">
    <source>
        <dbReference type="ARBA" id="ARBA00023033"/>
    </source>
</evidence>
<dbReference type="PRINTS" id="PR00385">
    <property type="entry name" value="P450"/>
</dbReference>
<reference evidence="17 18" key="1">
    <citation type="journal article" date="2015" name="Nat. Commun.">
        <title>Outbred genome sequencing and CRISPR/Cas9 gene editing in butterflies.</title>
        <authorList>
            <person name="Li X."/>
            <person name="Fan D."/>
            <person name="Zhang W."/>
            <person name="Liu G."/>
            <person name="Zhang L."/>
            <person name="Zhao L."/>
            <person name="Fang X."/>
            <person name="Chen L."/>
            <person name="Dong Y."/>
            <person name="Chen Y."/>
            <person name="Ding Y."/>
            <person name="Zhao R."/>
            <person name="Feng M."/>
            <person name="Zhu Y."/>
            <person name="Feng Y."/>
            <person name="Jiang X."/>
            <person name="Zhu D."/>
            <person name="Xiang H."/>
            <person name="Feng X."/>
            <person name="Li S."/>
            <person name="Wang J."/>
            <person name="Zhang G."/>
            <person name="Kronforst M.R."/>
            <person name="Wang W."/>
        </authorList>
    </citation>
    <scope>NUCLEOTIDE SEQUENCE [LARGE SCALE GENOMIC DNA]</scope>
    <source>
        <strain evidence="17">Ya'a_city_454_Pm</strain>
        <tissue evidence="17">Whole body</tissue>
    </source>
</reference>
<evidence type="ECO:0000256" key="7">
    <source>
        <dbReference type="ARBA" id="ARBA00022723"/>
    </source>
</evidence>
<keyword evidence="6 15" id="KW-0349">Heme</keyword>
<dbReference type="CDD" id="cd11056">
    <property type="entry name" value="CYP6-like"/>
    <property type="match status" value="1"/>
</dbReference>
<dbReference type="GO" id="GO:0005789">
    <property type="term" value="C:endoplasmic reticulum membrane"/>
    <property type="evidence" value="ECO:0007669"/>
    <property type="project" value="UniProtKB-SubCell"/>
</dbReference>
<comment type="caution">
    <text evidence="17">The sequence shown here is derived from an EMBL/GenBank/DDBJ whole genome shotgun (WGS) entry which is preliminary data.</text>
</comment>
<proteinExistence type="inferred from homology"/>
<evidence type="ECO:0000256" key="6">
    <source>
        <dbReference type="ARBA" id="ARBA00022617"/>
    </source>
</evidence>
<evidence type="ECO:0000256" key="15">
    <source>
        <dbReference type="PIRSR" id="PIRSR602401-1"/>
    </source>
</evidence>
<feature type="binding site" description="axial binding residue" evidence="15">
    <location>
        <position position="453"/>
    </location>
    <ligand>
        <name>heme</name>
        <dbReference type="ChEBI" id="CHEBI:30413"/>
    </ligand>
    <ligandPart>
        <name>Fe</name>
        <dbReference type="ChEBI" id="CHEBI:18248"/>
    </ligandPart>
</feature>
<organism evidence="17 18">
    <name type="scientific">Papilio machaon</name>
    <name type="common">Old World swallowtail butterfly</name>
    <dbReference type="NCBI Taxonomy" id="76193"/>
    <lineage>
        <taxon>Eukaryota</taxon>
        <taxon>Metazoa</taxon>
        <taxon>Ecdysozoa</taxon>
        <taxon>Arthropoda</taxon>
        <taxon>Hexapoda</taxon>
        <taxon>Insecta</taxon>
        <taxon>Pterygota</taxon>
        <taxon>Neoptera</taxon>
        <taxon>Endopterygota</taxon>
        <taxon>Lepidoptera</taxon>
        <taxon>Glossata</taxon>
        <taxon>Ditrysia</taxon>
        <taxon>Papilionoidea</taxon>
        <taxon>Papilionidae</taxon>
        <taxon>Papilioninae</taxon>
        <taxon>Papilio</taxon>
    </lineage>
</organism>
<accession>A0A0N0PFJ3</accession>
<dbReference type="Gene3D" id="1.10.630.10">
    <property type="entry name" value="Cytochrome P450"/>
    <property type="match status" value="1"/>
</dbReference>
<dbReference type="InterPro" id="IPR017972">
    <property type="entry name" value="Cyt_P450_CS"/>
</dbReference>
<protein>
    <recommendedName>
        <fullName evidence="5">unspecific monooxygenase</fullName>
        <ecNumber evidence="5">1.14.14.1</ecNumber>
    </recommendedName>
</protein>
<keyword evidence="12 16" id="KW-0503">Monooxygenase</keyword>
<keyword evidence="9" id="KW-0492">Microsome</keyword>
<evidence type="ECO:0000313" key="18">
    <source>
        <dbReference type="Proteomes" id="UP000053240"/>
    </source>
</evidence>
<evidence type="ECO:0000313" key="17">
    <source>
        <dbReference type="EMBL" id="KPJ21304.1"/>
    </source>
</evidence>
<dbReference type="PRINTS" id="PR00463">
    <property type="entry name" value="EP450I"/>
</dbReference>
<dbReference type="Pfam" id="PF00067">
    <property type="entry name" value="p450"/>
    <property type="match status" value="1"/>
</dbReference>
<dbReference type="EMBL" id="LADJ01036943">
    <property type="protein sequence ID" value="KPJ21304.1"/>
    <property type="molecule type" value="Genomic_DNA"/>
</dbReference>
<evidence type="ECO:0000256" key="16">
    <source>
        <dbReference type="RuleBase" id="RU000461"/>
    </source>
</evidence>
<keyword evidence="11 15" id="KW-0408">Iron</keyword>
<evidence type="ECO:0000256" key="1">
    <source>
        <dbReference type="ARBA" id="ARBA00001971"/>
    </source>
</evidence>
<comment type="catalytic activity">
    <reaction evidence="14">
        <text>an organic molecule + reduced [NADPH--hemoprotein reductase] + O2 = an alcohol + oxidized [NADPH--hemoprotein reductase] + H2O + H(+)</text>
        <dbReference type="Rhea" id="RHEA:17149"/>
        <dbReference type="Rhea" id="RHEA-COMP:11964"/>
        <dbReference type="Rhea" id="RHEA-COMP:11965"/>
        <dbReference type="ChEBI" id="CHEBI:15377"/>
        <dbReference type="ChEBI" id="CHEBI:15378"/>
        <dbReference type="ChEBI" id="CHEBI:15379"/>
        <dbReference type="ChEBI" id="CHEBI:30879"/>
        <dbReference type="ChEBI" id="CHEBI:57618"/>
        <dbReference type="ChEBI" id="CHEBI:58210"/>
        <dbReference type="ChEBI" id="CHEBI:142491"/>
        <dbReference type="EC" id="1.14.14.1"/>
    </reaction>
</comment>
<evidence type="ECO:0000256" key="11">
    <source>
        <dbReference type="ARBA" id="ARBA00023004"/>
    </source>
</evidence>
<dbReference type="GO" id="GO:0005506">
    <property type="term" value="F:iron ion binding"/>
    <property type="evidence" value="ECO:0007669"/>
    <property type="project" value="InterPro"/>
</dbReference>
<keyword evidence="7 15" id="KW-0479">Metal-binding</keyword>
<evidence type="ECO:0000256" key="9">
    <source>
        <dbReference type="ARBA" id="ARBA00022848"/>
    </source>
</evidence>
<dbReference type="EC" id="1.14.14.1" evidence="5"/>
<evidence type="ECO:0000256" key="14">
    <source>
        <dbReference type="ARBA" id="ARBA00047827"/>
    </source>
</evidence>
<evidence type="ECO:0000256" key="5">
    <source>
        <dbReference type="ARBA" id="ARBA00012109"/>
    </source>
</evidence>
<keyword evidence="18" id="KW-1185">Reference proteome</keyword>
<dbReference type="PROSITE" id="PS00086">
    <property type="entry name" value="CYTOCHROME_P450"/>
    <property type="match status" value="1"/>
</dbReference>
<dbReference type="PANTHER" id="PTHR24292">
    <property type="entry name" value="CYTOCHROME P450"/>
    <property type="match status" value="1"/>
</dbReference>
<sequence length="511" mass="58803">MLTLAVVFLLCVALYFYGTRTFTYWEKKGIKHDKPVPYFGNNSRMYLWKKSMTQIGVEMYRKYPKEKVVGFYRAMRPELVVRDPEIIKRILVSDFGHFHMRGINTHKKVIEPIAKNLFLAEGDLWKLLRQRMTPAFTSGKLKAMFPLIVERAERMQNHAINAPPTGRVLDSREIMARYTTDFIGACGFGLDMDSLSVENSSFRKLGIDIFKIEISQIIKQMLKEMFPEACKHFRIFRKIENDANALVKSILKKRNYEPCGRNDFVDLLLEYKKKGKIVGQSIETVKSNGMPEEVSLELTDEIIMAQIIVFFAAGFETSSSSTSYTLHELAYNPEEQRKVQEEIDRVLAKYNNKLCYDAVSEMTYLHCAFKEGIRMFPSLGHLVRKCTRKYTFPEMDLTIDEGVLILIPVQALHMDPLYFEEPEKFKPSRFLTDFINPMTKNIYLPFGEGPRACIGERLGLMQSLAGLAAVLSRYSVEPAPQTLRHPRVDPTSNIVQSVIGGLPLMFKLRSK</sequence>
<gene>
    <name evidence="17" type="ORF">RR48_01125</name>
</gene>
<dbReference type="KEGG" id="pmac:106707481"/>
<keyword evidence="13" id="KW-0472">Membrane</keyword>
<comment type="cofactor">
    <cofactor evidence="1 15">
        <name>heme</name>
        <dbReference type="ChEBI" id="CHEBI:30413"/>
    </cofactor>
</comment>
<dbReference type="FunFam" id="1.10.630.10:FF:000042">
    <property type="entry name" value="Cytochrome P450"/>
    <property type="match status" value="1"/>
</dbReference>
<name>A0A0N0PFJ3_PAPMA</name>
<dbReference type="InterPro" id="IPR050476">
    <property type="entry name" value="Insect_CytP450_Detox"/>
</dbReference>
<evidence type="ECO:0000256" key="3">
    <source>
        <dbReference type="ARBA" id="ARBA00004406"/>
    </source>
</evidence>
<dbReference type="InterPro" id="IPR001128">
    <property type="entry name" value="Cyt_P450"/>
</dbReference>
<keyword evidence="8" id="KW-0256">Endoplasmic reticulum</keyword>
<evidence type="ECO:0000256" key="13">
    <source>
        <dbReference type="ARBA" id="ARBA00023136"/>
    </source>
</evidence>
<comment type="similarity">
    <text evidence="4 16">Belongs to the cytochrome P450 family.</text>
</comment>